<dbReference type="InterPro" id="IPR015915">
    <property type="entry name" value="Kelch-typ_b-propeller"/>
</dbReference>
<accession>R7T4H1</accession>
<dbReference type="Proteomes" id="UP000014760">
    <property type="component" value="Unassembled WGS sequence"/>
</dbReference>
<feature type="non-terminal residue" evidence="3">
    <location>
        <position position="1"/>
    </location>
</feature>
<protein>
    <submittedName>
        <fullName evidence="3 4">Uncharacterized protein</fullName>
    </submittedName>
</protein>
<dbReference type="AlphaFoldDB" id="R7T4H1"/>
<dbReference type="EMBL" id="KB312076">
    <property type="protein sequence ID" value="ELT87922.1"/>
    <property type="molecule type" value="Genomic_DNA"/>
</dbReference>
<dbReference type="SMART" id="SM00612">
    <property type="entry name" value="Kelch"/>
    <property type="match status" value="1"/>
</dbReference>
<dbReference type="EMBL" id="AMQN01033842">
    <property type="status" value="NOT_ANNOTATED_CDS"/>
    <property type="molecule type" value="Genomic_DNA"/>
</dbReference>
<dbReference type="HOGENOM" id="CLU_081083_1_0_1"/>
<dbReference type="STRING" id="283909.R7T4H1"/>
<name>R7T4H1_CAPTE</name>
<organism evidence="3">
    <name type="scientific">Capitella teleta</name>
    <name type="common">Polychaete worm</name>
    <dbReference type="NCBI Taxonomy" id="283909"/>
    <lineage>
        <taxon>Eukaryota</taxon>
        <taxon>Metazoa</taxon>
        <taxon>Spiralia</taxon>
        <taxon>Lophotrochozoa</taxon>
        <taxon>Annelida</taxon>
        <taxon>Polychaeta</taxon>
        <taxon>Sedentaria</taxon>
        <taxon>Scolecida</taxon>
        <taxon>Capitellidae</taxon>
        <taxon>Capitella</taxon>
    </lineage>
</organism>
<keyword evidence="2" id="KW-0677">Repeat</keyword>
<dbReference type="OrthoDB" id="7600570at2759"/>
<dbReference type="InterPro" id="IPR051746">
    <property type="entry name" value="Kelch_domain_containing_8"/>
</dbReference>
<dbReference type="EnsemblMetazoa" id="CapteT81037">
    <property type="protein sequence ID" value="CapteP81037"/>
    <property type="gene ID" value="CapteG81037"/>
</dbReference>
<dbReference type="InterPro" id="IPR006652">
    <property type="entry name" value="Kelch_1"/>
</dbReference>
<dbReference type="Pfam" id="PF01344">
    <property type="entry name" value="Kelch_1"/>
    <property type="match status" value="1"/>
</dbReference>
<evidence type="ECO:0000313" key="5">
    <source>
        <dbReference type="Proteomes" id="UP000014760"/>
    </source>
</evidence>
<evidence type="ECO:0000256" key="2">
    <source>
        <dbReference type="ARBA" id="ARBA00022737"/>
    </source>
</evidence>
<evidence type="ECO:0000313" key="4">
    <source>
        <dbReference type="EnsemblMetazoa" id="CapteP81037"/>
    </source>
</evidence>
<reference evidence="4" key="3">
    <citation type="submission" date="2015-06" db="UniProtKB">
        <authorList>
            <consortium name="EnsemblMetazoa"/>
        </authorList>
    </citation>
    <scope>IDENTIFICATION</scope>
</reference>
<keyword evidence="1" id="KW-0880">Kelch repeat</keyword>
<evidence type="ECO:0000313" key="3">
    <source>
        <dbReference type="EMBL" id="ELT87922.1"/>
    </source>
</evidence>
<reference evidence="3 5" key="2">
    <citation type="journal article" date="2013" name="Nature">
        <title>Insights into bilaterian evolution from three spiralian genomes.</title>
        <authorList>
            <person name="Simakov O."/>
            <person name="Marletaz F."/>
            <person name="Cho S.J."/>
            <person name="Edsinger-Gonzales E."/>
            <person name="Havlak P."/>
            <person name="Hellsten U."/>
            <person name="Kuo D.H."/>
            <person name="Larsson T."/>
            <person name="Lv J."/>
            <person name="Arendt D."/>
            <person name="Savage R."/>
            <person name="Osoegawa K."/>
            <person name="de Jong P."/>
            <person name="Grimwood J."/>
            <person name="Chapman J.A."/>
            <person name="Shapiro H."/>
            <person name="Aerts A."/>
            <person name="Otillar R.P."/>
            <person name="Terry A.Y."/>
            <person name="Boore J.L."/>
            <person name="Grigoriev I.V."/>
            <person name="Lindberg D.R."/>
            <person name="Seaver E.C."/>
            <person name="Weisblat D.A."/>
            <person name="Putnam N.H."/>
            <person name="Rokhsar D.S."/>
        </authorList>
    </citation>
    <scope>NUCLEOTIDE SEQUENCE</scope>
    <source>
        <strain evidence="3 5">I ESC-2004</strain>
    </source>
</reference>
<gene>
    <name evidence="3" type="ORF">CAPTEDRAFT_81037</name>
</gene>
<evidence type="ECO:0000256" key="1">
    <source>
        <dbReference type="ARBA" id="ARBA00022441"/>
    </source>
</evidence>
<dbReference type="SUPFAM" id="SSF117281">
    <property type="entry name" value="Kelch motif"/>
    <property type="match status" value="1"/>
</dbReference>
<proteinExistence type="predicted"/>
<dbReference type="PANTHER" id="PTHR46260:SF3">
    <property type="entry name" value="RING-TYPE DOMAIN-CONTAINING PROTEIN"/>
    <property type="match status" value="1"/>
</dbReference>
<dbReference type="PANTHER" id="PTHR46260">
    <property type="entry name" value="RING-TYPE DOMAIN-CONTAINING PROTEIN"/>
    <property type="match status" value="1"/>
</dbReference>
<dbReference type="Gene3D" id="2.120.10.80">
    <property type="entry name" value="Kelch-type beta propeller"/>
    <property type="match status" value="1"/>
</dbReference>
<sequence>HWHTLPPMSNARSRHASIHHNQHLYVIGGRDGQSLLNSVETLDMVGLQWSHLPPLPYPLRWSYPVIVSNELCVLGG</sequence>
<feature type="non-terminal residue" evidence="3">
    <location>
        <position position="76"/>
    </location>
</feature>
<reference evidence="5" key="1">
    <citation type="submission" date="2012-12" db="EMBL/GenBank/DDBJ databases">
        <authorList>
            <person name="Hellsten U."/>
            <person name="Grimwood J."/>
            <person name="Chapman J.A."/>
            <person name="Shapiro H."/>
            <person name="Aerts A."/>
            <person name="Otillar R.P."/>
            <person name="Terry A.Y."/>
            <person name="Boore J.L."/>
            <person name="Simakov O."/>
            <person name="Marletaz F."/>
            <person name="Cho S.-J."/>
            <person name="Edsinger-Gonzales E."/>
            <person name="Havlak P."/>
            <person name="Kuo D.-H."/>
            <person name="Larsson T."/>
            <person name="Lv J."/>
            <person name="Arendt D."/>
            <person name="Savage R."/>
            <person name="Osoegawa K."/>
            <person name="de Jong P."/>
            <person name="Lindberg D.R."/>
            <person name="Seaver E.C."/>
            <person name="Weisblat D.A."/>
            <person name="Putnam N.H."/>
            <person name="Grigoriev I.V."/>
            <person name="Rokhsar D.S."/>
        </authorList>
    </citation>
    <scope>NUCLEOTIDE SEQUENCE</scope>
    <source>
        <strain evidence="5">I ESC-2004</strain>
    </source>
</reference>
<keyword evidence="5" id="KW-1185">Reference proteome</keyword>